<keyword evidence="5 12" id="KW-0963">Cytoplasm</keyword>
<dbReference type="InterPro" id="IPR020625">
    <property type="entry name" value="Schiff_base-form_aldolases_AS"/>
</dbReference>
<keyword evidence="10 12" id="KW-0704">Schiff base</keyword>
<dbReference type="EC" id="4.3.3.7" evidence="4 12"/>
<dbReference type="NCBIfam" id="TIGR00674">
    <property type="entry name" value="dapA"/>
    <property type="match status" value="1"/>
</dbReference>
<keyword evidence="7 12" id="KW-0220">Diaminopimelate biosynthesis</keyword>
<evidence type="ECO:0000256" key="6">
    <source>
        <dbReference type="ARBA" id="ARBA00022605"/>
    </source>
</evidence>
<dbReference type="Proteomes" id="UP000319792">
    <property type="component" value="Unassembled WGS sequence"/>
</dbReference>
<dbReference type="PANTHER" id="PTHR12128">
    <property type="entry name" value="DIHYDRODIPICOLINATE SYNTHASE"/>
    <property type="match status" value="1"/>
</dbReference>
<evidence type="ECO:0000256" key="14">
    <source>
        <dbReference type="PIRSR" id="PIRSR001365-1"/>
    </source>
</evidence>
<feature type="site" description="Part of a proton relay during catalysis" evidence="12">
    <location>
        <position position="115"/>
    </location>
</feature>
<evidence type="ECO:0000256" key="8">
    <source>
        <dbReference type="ARBA" id="ARBA00023154"/>
    </source>
</evidence>
<evidence type="ECO:0000256" key="4">
    <source>
        <dbReference type="ARBA" id="ARBA00012086"/>
    </source>
</evidence>
<dbReference type="InterPro" id="IPR013785">
    <property type="entry name" value="Aldolase_TIM"/>
</dbReference>
<dbReference type="InterPro" id="IPR005263">
    <property type="entry name" value="DapA"/>
</dbReference>
<keyword evidence="9 12" id="KW-0456">Lyase</keyword>
<dbReference type="GO" id="GO:0008840">
    <property type="term" value="F:4-hydroxy-tetrahydrodipicolinate synthase activity"/>
    <property type="evidence" value="ECO:0007669"/>
    <property type="project" value="UniProtKB-UniRule"/>
</dbReference>
<evidence type="ECO:0000256" key="15">
    <source>
        <dbReference type="PIRSR" id="PIRSR001365-2"/>
    </source>
</evidence>
<dbReference type="PROSITE" id="PS00666">
    <property type="entry name" value="DHDPS_2"/>
    <property type="match status" value="1"/>
</dbReference>
<dbReference type="GO" id="GO:0009089">
    <property type="term" value="P:lysine biosynthetic process via diaminopimelate"/>
    <property type="evidence" value="ECO:0007669"/>
    <property type="project" value="UniProtKB-UniRule"/>
</dbReference>
<feature type="active site" description="Schiff-base intermediate with substrate" evidence="12 14">
    <location>
        <position position="169"/>
    </location>
</feature>
<dbReference type="Pfam" id="PF00701">
    <property type="entry name" value="DHDPS"/>
    <property type="match status" value="1"/>
</dbReference>
<evidence type="ECO:0000256" key="5">
    <source>
        <dbReference type="ARBA" id="ARBA00022490"/>
    </source>
</evidence>
<reference evidence="16 17" key="1">
    <citation type="submission" date="2019-08" db="EMBL/GenBank/DDBJ databases">
        <title>Tsukamurella conjunctivitidis sp. nov., Tsukamurella assacharolytica sp. nov. and Tsukamurella sputae sp. nov. isolated from patients with conjunctivitis, bacteraemia (lymphoma) and respiratory infection (sputum) in Hong Kong.</title>
        <authorList>
            <person name="Fok K.M.N."/>
            <person name="Fong J.Y.H."/>
        </authorList>
    </citation>
    <scope>NUCLEOTIDE SEQUENCE [LARGE SCALE GENOMIC DNA]</scope>
    <source>
        <strain evidence="16 17">HKU70</strain>
    </source>
</reference>
<evidence type="ECO:0000256" key="2">
    <source>
        <dbReference type="ARBA" id="ARBA00005120"/>
    </source>
</evidence>
<accession>A0A5C5RP30</accession>
<dbReference type="SMART" id="SM01130">
    <property type="entry name" value="DHDPS"/>
    <property type="match status" value="1"/>
</dbReference>
<keyword evidence="17" id="KW-1185">Reference proteome</keyword>
<dbReference type="PIRSF" id="PIRSF001365">
    <property type="entry name" value="DHDPS"/>
    <property type="match status" value="1"/>
</dbReference>
<dbReference type="InterPro" id="IPR002220">
    <property type="entry name" value="DapA-like"/>
</dbReference>
<organism evidence="16 17">
    <name type="scientific">Tsukamurella sputi</name>
    <dbReference type="NCBI Taxonomy" id="2591848"/>
    <lineage>
        <taxon>Bacteria</taxon>
        <taxon>Bacillati</taxon>
        <taxon>Actinomycetota</taxon>
        <taxon>Actinomycetes</taxon>
        <taxon>Mycobacteriales</taxon>
        <taxon>Tsukamurellaceae</taxon>
        <taxon>Tsukamurella</taxon>
    </lineage>
</organism>
<dbReference type="PRINTS" id="PR00146">
    <property type="entry name" value="DHPICSNTHASE"/>
</dbReference>
<evidence type="ECO:0000256" key="3">
    <source>
        <dbReference type="ARBA" id="ARBA00007592"/>
    </source>
</evidence>
<evidence type="ECO:0000256" key="13">
    <source>
        <dbReference type="PIRNR" id="PIRNR001365"/>
    </source>
</evidence>
<dbReference type="Gene3D" id="3.20.20.70">
    <property type="entry name" value="Aldolase class I"/>
    <property type="match status" value="1"/>
</dbReference>
<dbReference type="GO" id="GO:0019877">
    <property type="term" value="P:diaminopimelate biosynthetic process"/>
    <property type="evidence" value="ECO:0007669"/>
    <property type="project" value="UniProtKB-UniRule"/>
</dbReference>
<dbReference type="OrthoDB" id="9782828at2"/>
<comment type="pathway">
    <text evidence="2 12">Amino-acid biosynthesis; L-lysine biosynthesis via DAP pathway; (S)-tetrahydrodipicolinate from L-aspartate: step 3/4.</text>
</comment>
<comment type="catalytic activity">
    <reaction evidence="11 12">
        <text>L-aspartate 4-semialdehyde + pyruvate = (2S,4S)-4-hydroxy-2,3,4,5-tetrahydrodipicolinate + H2O + H(+)</text>
        <dbReference type="Rhea" id="RHEA:34171"/>
        <dbReference type="ChEBI" id="CHEBI:15361"/>
        <dbReference type="ChEBI" id="CHEBI:15377"/>
        <dbReference type="ChEBI" id="CHEBI:15378"/>
        <dbReference type="ChEBI" id="CHEBI:67139"/>
        <dbReference type="ChEBI" id="CHEBI:537519"/>
        <dbReference type="EC" id="4.3.3.7"/>
    </reaction>
</comment>
<keyword evidence="6 12" id="KW-0028">Amino-acid biosynthesis</keyword>
<name>A0A5C5RP30_9ACTN</name>
<dbReference type="HAMAP" id="MF_00418">
    <property type="entry name" value="DapA"/>
    <property type="match status" value="1"/>
</dbReference>
<feature type="site" description="Part of a proton relay during catalysis" evidence="12">
    <location>
        <position position="52"/>
    </location>
</feature>
<evidence type="ECO:0000256" key="11">
    <source>
        <dbReference type="ARBA" id="ARBA00047836"/>
    </source>
</evidence>
<comment type="caution">
    <text evidence="16">The sequence shown here is derived from an EMBL/GenBank/DDBJ whole genome shotgun (WGS) entry which is preliminary data.</text>
</comment>
<sequence>MTESDPMQQLTGLHVPLVTPFAADGTVDLVSLERLAHDTLADGADGLLALGTTGEPATLTAAERATVIDLVGGVCAEHGAVFTVGAGSNATDGTAEALRGIDPRADFALVVVPYYTRPSEAGVVEHYRRVAAESPVPVIVYDVPQRTGRTLSVDTLLALAALDGVAGFKHASGGVTETTVRLLAAINTSTPGAVSVLAGDDPFVGAVLALGGHGAISACANVAAGEFAALLAAWREHRLEEARVIGGALAGLASALFAEPNPTVIKGVLAAQGRIATPAVRLPLLPASDGAVAAANALVRAVVAA</sequence>
<protein>
    <recommendedName>
        <fullName evidence="4 12">4-hydroxy-tetrahydrodipicolinate synthase</fullName>
        <shortName evidence="12">HTPA synthase</shortName>
        <ecNumber evidence="4 12">4.3.3.7</ecNumber>
    </recommendedName>
</protein>
<keyword evidence="8 12" id="KW-0457">Lysine biosynthesis</keyword>
<dbReference type="EMBL" id="VIGV01000002">
    <property type="protein sequence ID" value="TWS24766.1"/>
    <property type="molecule type" value="Genomic_DNA"/>
</dbReference>
<comment type="subunit">
    <text evidence="12">Homotetramer; dimer of dimers.</text>
</comment>
<evidence type="ECO:0000256" key="7">
    <source>
        <dbReference type="ARBA" id="ARBA00022915"/>
    </source>
</evidence>
<evidence type="ECO:0000256" key="10">
    <source>
        <dbReference type="ARBA" id="ARBA00023270"/>
    </source>
</evidence>
<evidence type="ECO:0000256" key="1">
    <source>
        <dbReference type="ARBA" id="ARBA00003294"/>
    </source>
</evidence>
<evidence type="ECO:0000256" key="9">
    <source>
        <dbReference type="ARBA" id="ARBA00023239"/>
    </source>
</evidence>
<comment type="function">
    <text evidence="1 12">Catalyzes the condensation of (S)-aspartate-beta-semialdehyde [(S)-ASA] and pyruvate to 4-hydroxy-tetrahydrodipicolinate (HTPA).</text>
</comment>
<gene>
    <name evidence="12 16" type="primary">dapA</name>
    <name evidence="16" type="ORF">FK268_05825</name>
</gene>
<comment type="similarity">
    <text evidence="3 12 13">Belongs to the DapA family.</text>
</comment>
<evidence type="ECO:0000256" key="12">
    <source>
        <dbReference type="HAMAP-Rule" id="MF_00418"/>
    </source>
</evidence>
<dbReference type="UniPathway" id="UPA00034">
    <property type="reaction ID" value="UER00017"/>
</dbReference>
<comment type="caution">
    <text evidence="12">Was originally thought to be a dihydrodipicolinate synthase (DHDPS), catalyzing the condensation of (S)-aspartate-beta-semialdehyde [(S)-ASA] and pyruvate to dihydrodipicolinate (DHDP). However, it was shown in E.coli that the product of the enzymatic reaction is not dihydrodipicolinate but in fact (4S)-4-hydroxy-2,3,4,5-tetrahydro-(2S)-dipicolinic acid (HTPA), and that the consecutive dehydration reaction leading to DHDP is not spontaneous but catalyzed by DapB.</text>
</comment>
<dbReference type="PANTHER" id="PTHR12128:SF66">
    <property type="entry name" value="4-HYDROXY-2-OXOGLUTARATE ALDOLASE, MITOCHONDRIAL"/>
    <property type="match status" value="1"/>
</dbReference>
<dbReference type="AlphaFoldDB" id="A0A5C5RP30"/>
<dbReference type="GO" id="GO:0005737">
    <property type="term" value="C:cytoplasm"/>
    <property type="evidence" value="ECO:0007669"/>
    <property type="project" value="UniProtKB-SubCell"/>
</dbReference>
<evidence type="ECO:0000313" key="17">
    <source>
        <dbReference type="Proteomes" id="UP000319792"/>
    </source>
</evidence>
<proteinExistence type="inferred from homology"/>
<feature type="binding site" evidence="12 15">
    <location>
        <position position="216"/>
    </location>
    <ligand>
        <name>pyruvate</name>
        <dbReference type="ChEBI" id="CHEBI:15361"/>
    </ligand>
</feature>
<comment type="subcellular location">
    <subcellularLocation>
        <location evidence="12">Cytoplasm</location>
    </subcellularLocation>
</comment>
<dbReference type="SUPFAM" id="SSF51569">
    <property type="entry name" value="Aldolase"/>
    <property type="match status" value="1"/>
</dbReference>
<evidence type="ECO:0000313" key="16">
    <source>
        <dbReference type="EMBL" id="TWS24766.1"/>
    </source>
</evidence>
<feature type="binding site" evidence="12 15">
    <location>
        <position position="53"/>
    </location>
    <ligand>
        <name>pyruvate</name>
        <dbReference type="ChEBI" id="CHEBI:15361"/>
    </ligand>
</feature>
<feature type="active site" description="Proton donor/acceptor" evidence="12 14">
    <location>
        <position position="141"/>
    </location>
</feature>